<gene>
    <name evidence="2" type="ORF">AMYX_32640</name>
</gene>
<dbReference type="RefSeq" id="WP_176067166.1">
    <property type="nucleotide sequence ID" value="NZ_BJTG01000008.1"/>
</dbReference>
<reference evidence="3" key="1">
    <citation type="journal article" date="2020" name="Appl. Environ. Microbiol.">
        <title>Diazotrophic Anaeromyxobacter Isolates from Soils.</title>
        <authorList>
            <person name="Masuda Y."/>
            <person name="Yamanaka H."/>
            <person name="Xu Z.X."/>
            <person name="Shiratori Y."/>
            <person name="Aono T."/>
            <person name="Amachi S."/>
            <person name="Senoo K."/>
            <person name="Itoh H."/>
        </authorList>
    </citation>
    <scope>NUCLEOTIDE SEQUENCE [LARGE SCALE GENOMIC DNA]</scope>
    <source>
        <strain evidence="3">R267</strain>
    </source>
</reference>
<evidence type="ECO:0000256" key="1">
    <source>
        <dbReference type="SAM" id="MobiDB-lite"/>
    </source>
</evidence>
<evidence type="ECO:0000313" key="2">
    <source>
        <dbReference type="EMBL" id="GEJ58523.1"/>
    </source>
</evidence>
<dbReference type="Proteomes" id="UP000503640">
    <property type="component" value="Unassembled WGS sequence"/>
</dbReference>
<protein>
    <submittedName>
        <fullName evidence="2">Uncharacterized protein</fullName>
    </submittedName>
</protein>
<feature type="region of interest" description="Disordered" evidence="1">
    <location>
        <begin position="38"/>
        <end position="82"/>
    </location>
</feature>
<sequence>MTLDLARIGALPALPAAAPADGEAARAATHAEKVTLTAEAREASRGAAPVPRGTVRWYRAARSRPPAPPPSRAPAPERATHAGVAAYRRAMAGGAAASAAAAA</sequence>
<dbReference type="EMBL" id="BJTG01000008">
    <property type="protein sequence ID" value="GEJ58523.1"/>
    <property type="molecule type" value="Genomic_DNA"/>
</dbReference>
<accession>A0A7I9VQ39</accession>
<organism evidence="2 3">
    <name type="scientific">Anaeromyxobacter diazotrophicus</name>
    <dbReference type="NCBI Taxonomy" id="2590199"/>
    <lineage>
        <taxon>Bacteria</taxon>
        <taxon>Pseudomonadati</taxon>
        <taxon>Myxococcota</taxon>
        <taxon>Myxococcia</taxon>
        <taxon>Myxococcales</taxon>
        <taxon>Cystobacterineae</taxon>
        <taxon>Anaeromyxobacteraceae</taxon>
        <taxon>Anaeromyxobacter</taxon>
    </lineage>
</organism>
<dbReference type="AlphaFoldDB" id="A0A7I9VQ39"/>
<keyword evidence="3" id="KW-1185">Reference proteome</keyword>
<evidence type="ECO:0000313" key="3">
    <source>
        <dbReference type="Proteomes" id="UP000503640"/>
    </source>
</evidence>
<comment type="caution">
    <text evidence="2">The sequence shown here is derived from an EMBL/GenBank/DDBJ whole genome shotgun (WGS) entry which is preliminary data.</text>
</comment>
<proteinExistence type="predicted"/>
<name>A0A7I9VQ39_9BACT</name>